<dbReference type="PANTHER" id="PTHR42800:SF2">
    <property type="entry name" value="INVERTASE-RELATED"/>
    <property type="match status" value="1"/>
</dbReference>
<dbReference type="RefSeq" id="XP_013285389.1">
    <property type="nucleotide sequence ID" value="XM_013429935.1"/>
</dbReference>
<dbReference type="InterPro" id="IPR013320">
    <property type="entry name" value="ConA-like_dom_sf"/>
</dbReference>
<protein>
    <recommendedName>
        <fullName evidence="10">Glycosyl hydrolase family 32 N-terminal domain-containing protein</fullName>
    </recommendedName>
</protein>
<gene>
    <name evidence="8" type="ORF">Z517_04607</name>
</gene>
<evidence type="ECO:0000256" key="3">
    <source>
        <dbReference type="ARBA" id="ARBA00023295"/>
    </source>
</evidence>
<dbReference type="InterPro" id="IPR018053">
    <property type="entry name" value="Glyco_hydro_32_AS"/>
</dbReference>
<dbReference type="GeneID" id="25304097"/>
<sequence length="551" mass="60053">MSSLIFILCLALMVSAYAQVSGYVEPSVPTGVPIPGNYSGALRPQVHFSPPKDFMNDPNGMFVDANGTYHLYYQYNPTGVVAGNQHWGHATSQDLYHWVNQPIAIFPPDAQSNIFSGSAVVDVNNTSGFFPHQDNGVVAVYTVNTPTSQTQALSYSIDGGYTFHPYSGNPVLSDNSSQFRDPKVIWHAPTQKWVMVVAYAQDLAVGFFTSDNLREWDHVYNFSHHGLLGDQYECPNLVEIRMEGQEEDEPPMYLLVVSINPGAPLGGSITQYFPGAFNGTVFTPVDGAARIADFAKDNYAGQFFYGVPVGRDQISIGWASNWQYSQVVPTGPLEGWRSSMSLPRVNYLKNISRVGYDLVSAPYDLSAVINTTALGRKTMGNGSLSVDYSSVASGALYFQVNITNIPTTNITGTTNFTFSSSRSGESLRGGYLLPPDSAFFLDRGNIRGFDNPFFTDKFSTSCPYNSSSSSPLTWRVEGVIDRSIIEVFINGGESSATLTFFPERPLDILTISSGGLNPRVSVSAAVYGLDSAWARFEDLNGTVVGNVTTDH</sequence>
<comment type="similarity">
    <text evidence="1 4">Belongs to the glycosyl hydrolase 32 family.</text>
</comment>
<dbReference type="FunFam" id="2.115.10.20:FF:000002">
    <property type="entry name" value="Invertase 2"/>
    <property type="match status" value="1"/>
</dbReference>
<dbReference type="InterPro" id="IPR023296">
    <property type="entry name" value="Glyco_hydro_beta-prop_sf"/>
</dbReference>
<accession>A0A0D2DUV6</accession>
<dbReference type="OrthoDB" id="202537at2759"/>
<dbReference type="InterPro" id="IPR013148">
    <property type="entry name" value="Glyco_hydro_32_N"/>
</dbReference>
<evidence type="ECO:0000313" key="9">
    <source>
        <dbReference type="Proteomes" id="UP000053029"/>
    </source>
</evidence>
<dbReference type="SUPFAM" id="SSF49899">
    <property type="entry name" value="Concanavalin A-like lectins/glucanases"/>
    <property type="match status" value="1"/>
</dbReference>
<feature type="chain" id="PRO_5002240712" description="Glycosyl hydrolase family 32 N-terminal domain-containing protein" evidence="5">
    <location>
        <begin position="19"/>
        <end position="551"/>
    </location>
</feature>
<dbReference type="AlphaFoldDB" id="A0A0D2DUV6"/>
<keyword evidence="5" id="KW-0732">Signal</keyword>
<dbReference type="SUPFAM" id="SSF75005">
    <property type="entry name" value="Arabinanase/levansucrase/invertase"/>
    <property type="match status" value="1"/>
</dbReference>
<dbReference type="Proteomes" id="UP000053029">
    <property type="component" value="Unassembled WGS sequence"/>
</dbReference>
<dbReference type="InterPro" id="IPR001362">
    <property type="entry name" value="Glyco_hydro_32"/>
</dbReference>
<dbReference type="GO" id="GO:0005987">
    <property type="term" value="P:sucrose catabolic process"/>
    <property type="evidence" value="ECO:0007669"/>
    <property type="project" value="TreeGrafter"/>
</dbReference>
<organism evidence="8 9">
    <name type="scientific">Fonsecaea pedrosoi CBS 271.37</name>
    <dbReference type="NCBI Taxonomy" id="1442368"/>
    <lineage>
        <taxon>Eukaryota</taxon>
        <taxon>Fungi</taxon>
        <taxon>Dikarya</taxon>
        <taxon>Ascomycota</taxon>
        <taxon>Pezizomycotina</taxon>
        <taxon>Eurotiomycetes</taxon>
        <taxon>Chaetothyriomycetidae</taxon>
        <taxon>Chaetothyriales</taxon>
        <taxon>Herpotrichiellaceae</taxon>
        <taxon>Fonsecaea</taxon>
    </lineage>
</organism>
<evidence type="ECO:0000256" key="5">
    <source>
        <dbReference type="SAM" id="SignalP"/>
    </source>
</evidence>
<dbReference type="Gene3D" id="2.115.10.20">
    <property type="entry name" value="Glycosyl hydrolase domain, family 43"/>
    <property type="match status" value="1"/>
</dbReference>
<evidence type="ECO:0000259" key="6">
    <source>
        <dbReference type="Pfam" id="PF00251"/>
    </source>
</evidence>
<dbReference type="EMBL" id="KN846971">
    <property type="protein sequence ID" value="KIW81581.1"/>
    <property type="molecule type" value="Genomic_DNA"/>
</dbReference>
<reference evidence="8 9" key="1">
    <citation type="submission" date="2015-01" db="EMBL/GenBank/DDBJ databases">
        <title>The Genome Sequence of Fonsecaea pedrosoi CBS 271.37.</title>
        <authorList>
            <consortium name="The Broad Institute Genomics Platform"/>
            <person name="Cuomo C."/>
            <person name="de Hoog S."/>
            <person name="Gorbushina A."/>
            <person name="Stielow B."/>
            <person name="Teixiera M."/>
            <person name="Abouelleil A."/>
            <person name="Chapman S.B."/>
            <person name="Priest M."/>
            <person name="Young S.K."/>
            <person name="Wortman J."/>
            <person name="Nusbaum C."/>
            <person name="Birren B."/>
        </authorList>
    </citation>
    <scope>NUCLEOTIDE SEQUENCE [LARGE SCALE GENOMIC DNA]</scope>
    <source>
        <strain evidence="8 9">CBS 271.37</strain>
    </source>
</reference>
<evidence type="ECO:0008006" key="10">
    <source>
        <dbReference type="Google" id="ProtNLM"/>
    </source>
</evidence>
<dbReference type="Pfam" id="PF08244">
    <property type="entry name" value="Glyco_hydro_32C"/>
    <property type="match status" value="1"/>
</dbReference>
<name>A0A0D2DUV6_9EURO</name>
<dbReference type="STRING" id="1442368.A0A0D2DUV6"/>
<feature type="signal peptide" evidence="5">
    <location>
        <begin position="1"/>
        <end position="18"/>
    </location>
</feature>
<dbReference type="GO" id="GO:0004575">
    <property type="term" value="F:sucrose alpha-glucosidase activity"/>
    <property type="evidence" value="ECO:0007669"/>
    <property type="project" value="TreeGrafter"/>
</dbReference>
<keyword evidence="3 4" id="KW-0326">Glycosidase</keyword>
<feature type="domain" description="Glycosyl hydrolase family 32 C-terminal" evidence="7">
    <location>
        <begin position="391"/>
        <end position="514"/>
    </location>
</feature>
<keyword evidence="9" id="KW-1185">Reference proteome</keyword>
<dbReference type="HOGENOM" id="CLU_001528_3_3_1"/>
<keyword evidence="2 4" id="KW-0378">Hydrolase</keyword>
<dbReference type="Gene3D" id="2.60.120.560">
    <property type="entry name" value="Exo-inulinase, domain 1"/>
    <property type="match status" value="1"/>
</dbReference>
<evidence type="ECO:0000313" key="8">
    <source>
        <dbReference type="EMBL" id="KIW81581.1"/>
    </source>
</evidence>
<evidence type="ECO:0000256" key="4">
    <source>
        <dbReference type="RuleBase" id="RU362110"/>
    </source>
</evidence>
<dbReference type="InterPro" id="IPR013189">
    <property type="entry name" value="Glyco_hydro_32_C"/>
</dbReference>
<evidence type="ECO:0000256" key="1">
    <source>
        <dbReference type="ARBA" id="ARBA00009902"/>
    </source>
</evidence>
<dbReference type="PANTHER" id="PTHR42800">
    <property type="entry name" value="EXOINULINASE INUD (AFU_ORTHOLOGUE AFUA_5G00480)"/>
    <property type="match status" value="1"/>
</dbReference>
<dbReference type="Pfam" id="PF00251">
    <property type="entry name" value="Glyco_hydro_32N"/>
    <property type="match status" value="1"/>
</dbReference>
<proteinExistence type="inferred from homology"/>
<dbReference type="SMART" id="SM00640">
    <property type="entry name" value="Glyco_32"/>
    <property type="match status" value="1"/>
</dbReference>
<dbReference type="VEuPathDB" id="FungiDB:Z517_04607"/>
<dbReference type="CDD" id="cd18622">
    <property type="entry name" value="GH32_Inu-like"/>
    <property type="match status" value="1"/>
</dbReference>
<dbReference type="PROSITE" id="PS00609">
    <property type="entry name" value="GLYCOSYL_HYDROL_F32"/>
    <property type="match status" value="1"/>
</dbReference>
<dbReference type="GO" id="GO:0000324">
    <property type="term" value="C:fungal-type vacuole"/>
    <property type="evidence" value="ECO:0007669"/>
    <property type="project" value="TreeGrafter"/>
</dbReference>
<evidence type="ECO:0000256" key="2">
    <source>
        <dbReference type="ARBA" id="ARBA00022801"/>
    </source>
</evidence>
<feature type="domain" description="Glycosyl hydrolase family 32 N-terminal" evidence="6">
    <location>
        <begin position="47"/>
        <end position="350"/>
    </location>
</feature>
<evidence type="ECO:0000259" key="7">
    <source>
        <dbReference type="Pfam" id="PF08244"/>
    </source>
</evidence>